<dbReference type="Proteomes" id="UP000447873">
    <property type="component" value="Unassembled WGS sequence"/>
</dbReference>
<dbReference type="EMBL" id="WNWS01000003">
    <property type="protein sequence ID" value="KAE9988907.1"/>
    <property type="molecule type" value="Genomic_DNA"/>
</dbReference>
<comment type="caution">
    <text evidence="1">The sequence shown here is derived from an EMBL/GenBank/DDBJ whole genome shotgun (WGS) entry which is preliminary data.</text>
</comment>
<protein>
    <submittedName>
        <fullName evidence="1">Uncharacterized protein</fullName>
    </submittedName>
</protein>
<gene>
    <name evidence="1" type="ORF">EG328_005617</name>
</gene>
<dbReference type="AlphaFoldDB" id="A0A8H3VF62"/>
<reference evidence="1 2" key="1">
    <citation type="submission" date="2018-12" db="EMBL/GenBank/DDBJ databases">
        <title>Venturia inaequalis Genome Resource.</title>
        <authorList>
            <person name="Lichtner F.J."/>
        </authorList>
    </citation>
    <scope>NUCLEOTIDE SEQUENCE [LARGE SCALE GENOMIC DNA]</scope>
    <source>
        <strain evidence="1 2">120213</strain>
    </source>
</reference>
<evidence type="ECO:0000313" key="1">
    <source>
        <dbReference type="EMBL" id="KAE9988907.1"/>
    </source>
</evidence>
<evidence type="ECO:0000313" key="2">
    <source>
        <dbReference type="Proteomes" id="UP000447873"/>
    </source>
</evidence>
<accession>A0A8H3VF62</accession>
<name>A0A8H3VF62_VENIN</name>
<organism evidence="1 2">
    <name type="scientific">Venturia inaequalis</name>
    <name type="common">Apple scab fungus</name>
    <dbReference type="NCBI Taxonomy" id="5025"/>
    <lineage>
        <taxon>Eukaryota</taxon>
        <taxon>Fungi</taxon>
        <taxon>Dikarya</taxon>
        <taxon>Ascomycota</taxon>
        <taxon>Pezizomycotina</taxon>
        <taxon>Dothideomycetes</taxon>
        <taxon>Pleosporomycetidae</taxon>
        <taxon>Venturiales</taxon>
        <taxon>Venturiaceae</taxon>
        <taxon>Venturia</taxon>
    </lineage>
</organism>
<proteinExistence type="predicted"/>
<sequence length="82" mass="9426">MGQRPSKPPKDTPPKFQVGEVIPAARHLWFGRAAYTNEGKVVKTKWSEKEESWMYKLDGNLRWMREAELTELELGEGDGDGY</sequence>